<dbReference type="Pfam" id="PF04452">
    <property type="entry name" value="Methyltrans_RNA"/>
    <property type="match status" value="1"/>
</dbReference>
<dbReference type="SUPFAM" id="SSF75217">
    <property type="entry name" value="alpha/beta knot"/>
    <property type="match status" value="1"/>
</dbReference>
<evidence type="ECO:0000259" key="14">
    <source>
        <dbReference type="Pfam" id="PF20260"/>
    </source>
</evidence>
<dbReference type="InterPro" id="IPR046886">
    <property type="entry name" value="RsmE_MTase_dom"/>
</dbReference>
<protein>
    <recommendedName>
        <fullName evidence="4 12">Ribosomal RNA small subunit methyltransferase E</fullName>
        <ecNumber evidence="3 12">2.1.1.193</ecNumber>
    </recommendedName>
</protein>
<dbReference type="Proteomes" id="UP000199086">
    <property type="component" value="Unassembled WGS sequence"/>
</dbReference>
<evidence type="ECO:0000256" key="5">
    <source>
        <dbReference type="ARBA" id="ARBA00022490"/>
    </source>
</evidence>
<dbReference type="RefSeq" id="WP_092609969.1">
    <property type="nucleotide sequence ID" value="NZ_FMYF01000005.1"/>
</dbReference>
<feature type="domain" description="Ribosomal RNA small subunit methyltransferase E PUA-like" evidence="14">
    <location>
        <begin position="22"/>
        <end position="68"/>
    </location>
</feature>
<evidence type="ECO:0000313" key="16">
    <source>
        <dbReference type="Proteomes" id="UP000199086"/>
    </source>
</evidence>
<dbReference type="InterPro" id="IPR029028">
    <property type="entry name" value="Alpha/beta_knot_MTases"/>
</dbReference>
<dbReference type="EMBL" id="FMYF01000005">
    <property type="protein sequence ID" value="SDB86739.1"/>
    <property type="molecule type" value="Genomic_DNA"/>
</dbReference>
<dbReference type="OrthoDB" id="9808126at2"/>
<dbReference type="NCBIfam" id="TIGR00046">
    <property type="entry name" value="RsmE family RNA methyltransferase"/>
    <property type="match status" value="1"/>
</dbReference>
<dbReference type="Pfam" id="PF20260">
    <property type="entry name" value="PUA_4"/>
    <property type="match status" value="1"/>
</dbReference>
<dbReference type="CDD" id="cd18084">
    <property type="entry name" value="RsmE-like"/>
    <property type="match status" value="1"/>
</dbReference>
<dbReference type="InterPro" id="IPR046887">
    <property type="entry name" value="RsmE_PUA-like"/>
</dbReference>
<keyword evidence="7 12" id="KW-0489">Methyltransferase</keyword>
<evidence type="ECO:0000256" key="4">
    <source>
        <dbReference type="ARBA" id="ARBA00013673"/>
    </source>
</evidence>
<dbReference type="GO" id="GO:0005737">
    <property type="term" value="C:cytoplasm"/>
    <property type="evidence" value="ECO:0007669"/>
    <property type="project" value="UniProtKB-SubCell"/>
</dbReference>
<evidence type="ECO:0000259" key="13">
    <source>
        <dbReference type="Pfam" id="PF04452"/>
    </source>
</evidence>
<comment type="catalytic activity">
    <reaction evidence="11 12">
        <text>uridine(1498) in 16S rRNA + S-adenosyl-L-methionine = N(3)-methyluridine(1498) in 16S rRNA + S-adenosyl-L-homocysteine + H(+)</text>
        <dbReference type="Rhea" id="RHEA:42920"/>
        <dbReference type="Rhea" id="RHEA-COMP:10283"/>
        <dbReference type="Rhea" id="RHEA-COMP:10284"/>
        <dbReference type="ChEBI" id="CHEBI:15378"/>
        <dbReference type="ChEBI" id="CHEBI:57856"/>
        <dbReference type="ChEBI" id="CHEBI:59789"/>
        <dbReference type="ChEBI" id="CHEBI:65315"/>
        <dbReference type="ChEBI" id="CHEBI:74502"/>
        <dbReference type="EC" id="2.1.1.193"/>
    </reaction>
</comment>
<evidence type="ECO:0000256" key="12">
    <source>
        <dbReference type="PIRNR" id="PIRNR015601"/>
    </source>
</evidence>
<dbReference type="SUPFAM" id="SSF88697">
    <property type="entry name" value="PUA domain-like"/>
    <property type="match status" value="1"/>
</dbReference>
<comment type="similarity">
    <text evidence="2 12">Belongs to the RNA methyltransferase RsmE family.</text>
</comment>
<keyword evidence="5 12" id="KW-0963">Cytoplasm</keyword>
<keyword evidence="8 12" id="KW-0808">Transferase</keyword>
<dbReference type="GO" id="GO:0070475">
    <property type="term" value="P:rRNA base methylation"/>
    <property type="evidence" value="ECO:0007669"/>
    <property type="project" value="TreeGrafter"/>
</dbReference>
<evidence type="ECO:0000256" key="10">
    <source>
        <dbReference type="ARBA" id="ARBA00025699"/>
    </source>
</evidence>
<keyword evidence="16" id="KW-1185">Reference proteome</keyword>
<keyword evidence="6 12" id="KW-0698">rRNA processing</keyword>
<evidence type="ECO:0000256" key="6">
    <source>
        <dbReference type="ARBA" id="ARBA00022552"/>
    </source>
</evidence>
<evidence type="ECO:0000256" key="11">
    <source>
        <dbReference type="ARBA" id="ARBA00047944"/>
    </source>
</evidence>
<sequence length="244" mass="25281">MTDPVFLTELPTTPAVGDVVPLAGEEGHHAAVVRRIRAGEVVVLSDGAGRGVRGEVVEVSKKGLAVRVDEVLDAPEPPVRWILAQALAKGGHDEQAIDMVTQAGVAEVVPWQSARAIVRWSGDKAAKGAEKWRRTVREAAKQSRRLRVPDVHDVVGTAELALLVAEADAAYVLHESAEVWLADAGVPDHGSVLLVVGPEGGIAPDELDTLVAAGATAVLVSDGVLRASSAGIVGLAQAQALAGR</sequence>
<dbReference type="PIRSF" id="PIRSF015601">
    <property type="entry name" value="MTase_slr0722"/>
    <property type="match status" value="1"/>
</dbReference>
<accession>A0A1G6GXM1</accession>
<dbReference type="InterPro" id="IPR029026">
    <property type="entry name" value="tRNA_m1G_MTases_N"/>
</dbReference>
<organism evidence="15 16">
    <name type="scientific">Raineyella antarctica</name>
    <dbReference type="NCBI Taxonomy" id="1577474"/>
    <lineage>
        <taxon>Bacteria</taxon>
        <taxon>Bacillati</taxon>
        <taxon>Actinomycetota</taxon>
        <taxon>Actinomycetes</taxon>
        <taxon>Propionibacteriales</taxon>
        <taxon>Propionibacteriaceae</taxon>
        <taxon>Raineyella</taxon>
    </lineage>
</organism>
<dbReference type="InterPro" id="IPR015947">
    <property type="entry name" value="PUA-like_sf"/>
</dbReference>
<dbReference type="Gene3D" id="3.40.1280.10">
    <property type="match status" value="1"/>
</dbReference>
<dbReference type="PANTHER" id="PTHR30027:SF3">
    <property type="entry name" value="16S RRNA (URACIL(1498)-N(3))-METHYLTRANSFERASE"/>
    <property type="match status" value="1"/>
</dbReference>
<proteinExistence type="inferred from homology"/>
<keyword evidence="9 12" id="KW-0949">S-adenosyl-L-methionine</keyword>
<name>A0A1G6GXM1_9ACTN</name>
<dbReference type="PANTHER" id="PTHR30027">
    <property type="entry name" value="RIBOSOMAL RNA SMALL SUBUNIT METHYLTRANSFERASE E"/>
    <property type="match status" value="1"/>
</dbReference>
<comment type="subcellular location">
    <subcellularLocation>
        <location evidence="1 12">Cytoplasm</location>
    </subcellularLocation>
</comment>
<feature type="domain" description="Ribosomal RNA small subunit methyltransferase E methyltransferase" evidence="13">
    <location>
        <begin position="76"/>
        <end position="237"/>
    </location>
</feature>
<dbReference type="GO" id="GO:0070042">
    <property type="term" value="F:rRNA (uridine-N3-)-methyltransferase activity"/>
    <property type="evidence" value="ECO:0007669"/>
    <property type="project" value="TreeGrafter"/>
</dbReference>
<evidence type="ECO:0000256" key="8">
    <source>
        <dbReference type="ARBA" id="ARBA00022679"/>
    </source>
</evidence>
<dbReference type="NCBIfam" id="NF008693">
    <property type="entry name" value="PRK11713.2-3"/>
    <property type="match status" value="1"/>
</dbReference>
<evidence type="ECO:0000256" key="1">
    <source>
        <dbReference type="ARBA" id="ARBA00004496"/>
    </source>
</evidence>
<evidence type="ECO:0000256" key="3">
    <source>
        <dbReference type="ARBA" id="ARBA00012328"/>
    </source>
</evidence>
<dbReference type="STRING" id="1577474.GA0111570_105251"/>
<reference evidence="15 16" key="1">
    <citation type="submission" date="2016-06" db="EMBL/GenBank/DDBJ databases">
        <authorList>
            <person name="Olsen C.W."/>
            <person name="Carey S."/>
            <person name="Hinshaw L."/>
            <person name="Karasin A.I."/>
        </authorList>
    </citation>
    <scope>NUCLEOTIDE SEQUENCE [LARGE SCALE GENOMIC DNA]</scope>
    <source>
        <strain evidence="15 16">LZ-22</strain>
    </source>
</reference>
<dbReference type="AlphaFoldDB" id="A0A1G6GXM1"/>
<comment type="function">
    <text evidence="10 12">Specifically methylates the N3 position of the uracil ring of uridine 1498 (m3U1498) in 16S rRNA. Acts on the fully assembled 30S ribosomal subunit.</text>
</comment>
<gene>
    <name evidence="15" type="ORF">GA0111570_105251</name>
</gene>
<evidence type="ECO:0000313" key="15">
    <source>
        <dbReference type="EMBL" id="SDB86739.1"/>
    </source>
</evidence>
<evidence type="ECO:0000256" key="2">
    <source>
        <dbReference type="ARBA" id="ARBA00005528"/>
    </source>
</evidence>
<dbReference type="Gene3D" id="2.40.240.20">
    <property type="entry name" value="Hypothetical PUA domain-like, domain 1"/>
    <property type="match status" value="1"/>
</dbReference>
<dbReference type="EC" id="2.1.1.193" evidence="3 12"/>
<dbReference type="InterPro" id="IPR006700">
    <property type="entry name" value="RsmE"/>
</dbReference>
<evidence type="ECO:0000256" key="7">
    <source>
        <dbReference type="ARBA" id="ARBA00022603"/>
    </source>
</evidence>
<evidence type="ECO:0000256" key="9">
    <source>
        <dbReference type="ARBA" id="ARBA00022691"/>
    </source>
</evidence>